<feature type="domain" description="Glucose-6-phosphate dehydrogenase C-terminal" evidence="8">
    <location>
        <begin position="187"/>
        <end position="463"/>
    </location>
</feature>
<protein>
    <submittedName>
        <fullName evidence="9">Glucose-6-phosphate 1-dehydrogenase</fullName>
    </submittedName>
</protein>
<evidence type="ECO:0000256" key="3">
    <source>
        <dbReference type="ARBA" id="ARBA00022857"/>
    </source>
</evidence>
<reference evidence="9 10" key="1">
    <citation type="submission" date="2019-03" db="EMBL/GenBank/DDBJ databases">
        <title>Genomic Encyclopedia of Type Strains, Phase IV (KMG-IV): sequencing the most valuable type-strain genomes for metagenomic binning, comparative biology and taxonomic classification.</title>
        <authorList>
            <person name="Goeker M."/>
        </authorList>
    </citation>
    <scope>NUCLEOTIDE SEQUENCE [LARGE SCALE GENOMIC DNA]</scope>
    <source>
        <strain evidence="9 10">DSM 44496</strain>
    </source>
</reference>
<dbReference type="PRINTS" id="PR00079">
    <property type="entry name" value="G6PDHDRGNASE"/>
</dbReference>
<dbReference type="Gene3D" id="3.40.50.720">
    <property type="entry name" value="NAD(P)-binding Rossmann-like Domain"/>
    <property type="match status" value="1"/>
</dbReference>
<dbReference type="PIRSF" id="PIRSF000110">
    <property type="entry name" value="G6PD"/>
    <property type="match status" value="1"/>
</dbReference>
<dbReference type="SUPFAM" id="SSF51735">
    <property type="entry name" value="NAD(P)-binding Rossmann-fold domains"/>
    <property type="match status" value="1"/>
</dbReference>
<dbReference type="Gene3D" id="3.30.360.10">
    <property type="entry name" value="Dihydrodipicolinate Reductase, domain 2"/>
    <property type="match status" value="1"/>
</dbReference>
<comment type="caution">
    <text evidence="9">The sequence shown here is derived from an EMBL/GenBank/DDBJ whole genome shotgun (WGS) entry which is preliminary data.</text>
</comment>
<dbReference type="EMBL" id="SNXK01000009">
    <property type="protein sequence ID" value="TDP31051.1"/>
    <property type="molecule type" value="Genomic_DNA"/>
</dbReference>
<dbReference type="PANTHER" id="PTHR23429">
    <property type="entry name" value="GLUCOSE-6-PHOSPHATE 1-DEHYDROGENASE G6PD"/>
    <property type="match status" value="1"/>
</dbReference>
<dbReference type="Proteomes" id="UP000295087">
    <property type="component" value="Unassembled WGS sequence"/>
</dbReference>
<dbReference type="Pfam" id="PF02781">
    <property type="entry name" value="G6PD_C"/>
    <property type="match status" value="1"/>
</dbReference>
<evidence type="ECO:0000256" key="4">
    <source>
        <dbReference type="ARBA" id="ARBA00023002"/>
    </source>
</evidence>
<evidence type="ECO:0000256" key="1">
    <source>
        <dbReference type="ARBA" id="ARBA00004937"/>
    </source>
</evidence>
<evidence type="ECO:0000256" key="6">
    <source>
        <dbReference type="SAM" id="MobiDB-lite"/>
    </source>
</evidence>
<dbReference type="GO" id="GO:0005829">
    <property type="term" value="C:cytosol"/>
    <property type="evidence" value="ECO:0007669"/>
    <property type="project" value="TreeGrafter"/>
</dbReference>
<dbReference type="InterPro" id="IPR022674">
    <property type="entry name" value="G6P_DH_NAD-bd"/>
</dbReference>
<evidence type="ECO:0000313" key="10">
    <source>
        <dbReference type="Proteomes" id="UP000295087"/>
    </source>
</evidence>
<dbReference type="PANTHER" id="PTHR23429:SF0">
    <property type="entry name" value="GLUCOSE-6-PHOSPHATE 1-DEHYDROGENASE"/>
    <property type="match status" value="1"/>
</dbReference>
<dbReference type="InterPro" id="IPR036291">
    <property type="entry name" value="NAD(P)-bd_dom_sf"/>
</dbReference>
<dbReference type="SUPFAM" id="SSF55347">
    <property type="entry name" value="Glyceraldehyde-3-phosphate dehydrogenase-like, C-terminal domain"/>
    <property type="match status" value="1"/>
</dbReference>
<keyword evidence="2" id="KW-0313">Glucose metabolism</keyword>
<dbReference type="RefSeq" id="WP_067494352.1">
    <property type="nucleotide sequence ID" value="NZ_SNXK01000009.1"/>
</dbReference>
<keyword evidence="3" id="KW-0521">NADP</keyword>
<dbReference type="Pfam" id="PF00479">
    <property type="entry name" value="G6PD_N"/>
    <property type="match status" value="1"/>
</dbReference>
<gene>
    <name evidence="9" type="ORF">DFR75_10920</name>
</gene>
<dbReference type="InterPro" id="IPR022675">
    <property type="entry name" value="G6P_DH_C"/>
</dbReference>
<dbReference type="InterPro" id="IPR001282">
    <property type="entry name" value="G6P_DH"/>
</dbReference>
<evidence type="ECO:0000259" key="7">
    <source>
        <dbReference type="Pfam" id="PF00479"/>
    </source>
</evidence>
<evidence type="ECO:0000256" key="5">
    <source>
        <dbReference type="ARBA" id="ARBA00023277"/>
    </source>
</evidence>
<proteinExistence type="predicted"/>
<feature type="domain" description="Glucose-6-phosphate dehydrogenase NAD-binding" evidence="7">
    <location>
        <begin position="18"/>
        <end position="183"/>
    </location>
</feature>
<evidence type="ECO:0000313" key="9">
    <source>
        <dbReference type="EMBL" id="TDP31051.1"/>
    </source>
</evidence>
<dbReference type="GO" id="GO:0004345">
    <property type="term" value="F:glucose-6-phosphate dehydrogenase activity"/>
    <property type="evidence" value="ECO:0007669"/>
    <property type="project" value="InterPro"/>
</dbReference>
<keyword evidence="10" id="KW-1185">Reference proteome</keyword>
<evidence type="ECO:0000256" key="2">
    <source>
        <dbReference type="ARBA" id="ARBA00022526"/>
    </source>
</evidence>
<dbReference type="AlphaFoldDB" id="A0A4R6P0V3"/>
<organism evidence="9 10">
    <name type="scientific">Nocardia ignorata</name>
    <dbReference type="NCBI Taxonomy" id="145285"/>
    <lineage>
        <taxon>Bacteria</taxon>
        <taxon>Bacillati</taxon>
        <taxon>Actinomycetota</taxon>
        <taxon>Actinomycetes</taxon>
        <taxon>Mycobacteriales</taxon>
        <taxon>Nocardiaceae</taxon>
        <taxon>Nocardia</taxon>
    </lineage>
</organism>
<accession>A0A4R6P0V3</accession>
<comment type="pathway">
    <text evidence="1">Carbohydrate degradation; pentose phosphate pathway; D-ribulose 5-phosphate from D-glucose 6-phosphate (oxidative stage): step 1/3.</text>
</comment>
<keyword evidence="4" id="KW-0560">Oxidoreductase</keyword>
<feature type="region of interest" description="Disordered" evidence="6">
    <location>
        <begin position="456"/>
        <end position="475"/>
    </location>
</feature>
<name>A0A4R6P0V3_NOCIG</name>
<sequence>MTSDSTTGANSSRDQTLVILGASGDLTARLLLPGLGALLTTGGVDKLQLVGSAVESWDDDRWRSQVTESFATVDARGPQVEAVVATTRYVTADATDENDLRALLDSCTGQLIIYFALPPAVTEKVCRVLTGVDLPEGTRLAIEKPFGSDAESAAALNELVTQLVPEDHVHRIDHFVAMSTVLNILGVRFANRMIEPLLNNQHVHSVDVVFDESLTLEGRAAFYDGTGALADMIQSHLLEVLSLFAMEPVPSLHGDAVRDGKAQILRATRIWDDDPITYSRRARYTAGEIDGRQVPSFVDEKGIDGSRNTETFAELVLAVDTWRWSGVPFRVRSGKALGSPRTEVTVTFKPPQQIPVGMTGSPQPNRLHIGIPLGANTFGLDVNISGPGDSFEIDPVSLAGEFGAGMLPPYGQVLRGVIEGIPPLSVRGDMAVECWRIIEPVRQAWRENRVPIGEYAAGSTGPTGWAPTGLPGQGE</sequence>
<keyword evidence="5" id="KW-0119">Carbohydrate metabolism</keyword>
<dbReference type="NCBIfam" id="NF009492">
    <property type="entry name" value="PRK12853.1-3"/>
    <property type="match status" value="1"/>
</dbReference>
<evidence type="ECO:0000259" key="8">
    <source>
        <dbReference type="Pfam" id="PF02781"/>
    </source>
</evidence>
<dbReference type="GO" id="GO:0006006">
    <property type="term" value="P:glucose metabolic process"/>
    <property type="evidence" value="ECO:0007669"/>
    <property type="project" value="UniProtKB-KW"/>
</dbReference>
<dbReference type="GO" id="GO:0009051">
    <property type="term" value="P:pentose-phosphate shunt, oxidative branch"/>
    <property type="evidence" value="ECO:0007669"/>
    <property type="project" value="TreeGrafter"/>
</dbReference>
<dbReference type="GO" id="GO:0050661">
    <property type="term" value="F:NADP binding"/>
    <property type="evidence" value="ECO:0007669"/>
    <property type="project" value="InterPro"/>
</dbReference>